<dbReference type="InterPro" id="IPR019800">
    <property type="entry name" value="Glyco_hydro_3_AS"/>
</dbReference>
<evidence type="ECO:0000313" key="8">
    <source>
        <dbReference type="EMBL" id="PSR52085.1"/>
    </source>
</evidence>
<dbReference type="RefSeq" id="WP_106925364.1">
    <property type="nucleotide sequence ID" value="NZ_PYFT01000001.1"/>
</dbReference>
<dbReference type="SUPFAM" id="SSF56601">
    <property type="entry name" value="beta-lactamase/transpeptidase-like"/>
    <property type="match status" value="1"/>
</dbReference>
<evidence type="ECO:0000256" key="2">
    <source>
        <dbReference type="ARBA" id="ARBA00005336"/>
    </source>
</evidence>
<proteinExistence type="inferred from homology"/>
<dbReference type="EMBL" id="PYFT01000001">
    <property type="protein sequence ID" value="PSR52085.1"/>
    <property type="molecule type" value="Genomic_DNA"/>
</dbReference>
<dbReference type="InterPro" id="IPR012338">
    <property type="entry name" value="Beta-lactam/transpept-like"/>
</dbReference>
<comment type="catalytic activity">
    <reaction evidence="1">
        <text>Hydrolysis of terminal non-reducing N-acetyl-D-hexosamine residues in N-acetyl-beta-D-hexosaminides.</text>
        <dbReference type="EC" id="3.2.1.52"/>
    </reaction>
</comment>
<comment type="caution">
    <text evidence="8">The sequence shown here is derived from an EMBL/GenBank/DDBJ whole genome shotgun (WGS) entry which is preliminary data.</text>
</comment>
<keyword evidence="4 8" id="KW-0378">Hydrolase</keyword>
<evidence type="ECO:0000256" key="3">
    <source>
        <dbReference type="ARBA" id="ARBA00012663"/>
    </source>
</evidence>
<dbReference type="PROSITE" id="PS00775">
    <property type="entry name" value="GLYCOSYL_HYDROL_F3"/>
    <property type="match status" value="1"/>
</dbReference>
<dbReference type="Pfam" id="PF00933">
    <property type="entry name" value="Glyco_hydro_3"/>
    <property type="match status" value="1"/>
</dbReference>
<dbReference type="Gene3D" id="3.40.50.1700">
    <property type="entry name" value="Glycoside hydrolase family 3 C-terminal domain"/>
    <property type="match status" value="1"/>
</dbReference>
<evidence type="ECO:0000256" key="1">
    <source>
        <dbReference type="ARBA" id="ARBA00001231"/>
    </source>
</evidence>
<dbReference type="Proteomes" id="UP000240357">
    <property type="component" value="Unassembled WGS sequence"/>
</dbReference>
<dbReference type="Gene3D" id="3.40.710.10">
    <property type="entry name" value="DD-peptidase/beta-lactamase superfamily"/>
    <property type="match status" value="1"/>
</dbReference>
<evidence type="ECO:0000256" key="5">
    <source>
        <dbReference type="ARBA" id="ARBA00023295"/>
    </source>
</evidence>
<reference evidence="8 9" key="1">
    <citation type="submission" date="2018-03" db="EMBL/GenBank/DDBJ databases">
        <title>Adhaeribacter sp. HMF7605 Genome sequencing and assembly.</title>
        <authorList>
            <person name="Kang H."/>
            <person name="Kang J."/>
            <person name="Cha I."/>
            <person name="Kim H."/>
            <person name="Joh K."/>
        </authorList>
    </citation>
    <scope>NUCLEOTIDE SEQUENCE [LARGE SCALE GENOMIC DNA]</scope>
    <source>
        <strain evidence="8 9">HMF7605</strain>
    </source>
</reference>
<dbReference type="InterPro" id="IPR036881">
    <property type="entry name" value="Glyco_hydro_3_C_sf"/>
</dbReference>
<dbReference type="GO" id="GO:0005975">
    <property type="term" value="P:carbohydrate metabolic process"/>
    <property type="evidence" value="ECO:0007669"/>
    <property type="project" value="InterPro"/>
</dbReference>
<accession>A0A2T2Y995</accession>
<feature type="domain" description="Glycoside hydrolase family 3 N-terminal" evidence="7">
    <location>
        <begin position="48"/>
        <end position="364"/>
    </location>
</feature>
<evidence type="ECO:0000259" key="7">
    <source>
        <dbReference type="Pfam" id="PF00933"/>
    </source>
</evidence>
<dbReference type="InterPro" id="IPR036962">
    <property type="entry name" value="Glyco_hydro_3_N_sf"/>
</dbReference>
<dbReference type="PANTHER" id="PTHR30480">
    <property type="entry name" value="BETA-HEXOSAMINIDASE-RELATED"/>
    <property type="match status" value="1"/>
</dbReference>
<organism evidence="8 9">
    <name type="scientific">Adhaeribacter arboris</name>
    <dbReference type="NCBI Taxonomy" id="2072846"/>
    <lineage>
        <taxon>Bacteria</taxon>
        <taxon>Pseudomonadati</taxon>
        <taxon>Bacteroidota</taxon>
        <taxon>Cytophagia</taxon>
        <taxon>Cytophagales</taxon>
        <taxon>Hymenobacteraceae</taxon>
        <taxon>Adhaeribacter</taxon>
    </lineage>
</organism>
<dbReference type="EC" id="3.2.1.52" evidence="3"/>
<keyword evidence="5" id="KW-0326">Glycosidase</keyword>
<dbReference type="GO" id="GO:0009254">
    <property type="term" value="P:peptidoglycan turnover"/>
    <property type="evidence" value="ECO:0007669"/>
    <property type="project" value="TreeGrafter"/>
</dbReference>
<dbReference type="OrthoDB" id="9805821at2"/>
<dbReference type="PANTHER" id="PTHR30480:SF13">
    <property type="entry name" value="BETA-HEXOSAMINIDASE"/>
    <property type="match status" value="1"/>
</dbReference>
<keyword evidence="9" id="KW-1185">Reference proteome</keyword>
<dbReference type="InterPro" id="IPR050226">
    <property type="entry name" value="NagZ_Beta-hexosaminidase"/>
</dbReference>
<evidence type="ECO:0000313" key="9">
    <source>
        <dbReference type="Proteomes" id="UP000240357"/>
    </source>
</evidence>
<gene>
    <name evidence="8" type="ORF">AHMF7605_00395</name>
</gene>
<dbReference type="InterPro" id="IPR001466">
    <property type="entry name" value="Beta-lactam-related"/>
</dbReference>
<dbReference type="GO" id="GO:0004563">
    <property type="term" value="F:beta-N-acetylhexosaminidase activity"/>
    <property type="evidence" value="ECO:0007669"/>
    <property type="project" value="UniProtKB-EC"/>
</dbReference>
<name>A0A2T2Y995_9BACT</name>
<evidence type="ECO:0000259" key="6">
    <source>
        <dbReference type="Pfam" id="PF00144"/>
    </source>
</evidence>
<dbReference type="AlphaFoldDB" id="A0A2T2Y995"/>
<comment type="similarity">
    <text evidence="2">Belongs to the glycosyl hydrolase 3 family.</text>
</comment>
<sequence>MWKNFLLLFLVSSFLGLSLLLSSYSSTDQPVVSKTEQAWVDSVFSSLTFDQRLGQLFMVTALSNRGAEHVQQIEKLITQYNIGGLMFLYGSPYRQASLTNQYQSRAKVPLLIAMDAEWGLNMRLDSSMHFAKQMTLGAMADEHYVYLMAQEIALNLHRLGVQVSFSPVLDVNSNPKNPVIGNRSFGESKEQVSRRGIAYIKGLQDNGIIAVAKHFPGHGDTDTDSHRALPVINSDLKRLTEVDLYPFMQSFQAGVKGVMVGHLYMPQFDSTEVKATTLSYKLVTGLLKQKMNYQGLVFTDALNMKSVTRAYKPGQLDALALLAGNDVLLFSEDVPTAVTEIKNAISRGEITTEDIDARVRKILHAKYWAGLSQYRPVNLHHLKEELNRPRSRAVQHKLYEQSVTITANHGNLLPFREVDTTRYAHVSIGIRPDNPFTETLQRYAPFTTFNVRERYVPDSVFINLRKKLSGFDVVVVSLHSLNSTSVSNYGIGEYSRTFIQKLQKENPRQKVVVCVLGNAYSLKYFEGSKWLVCSYEDNPISQSVTPQVLFGSLPAQGKLPVTASEAFPAGFGLETASLNRLRYDVPESVGLDSNVLSEIDDLATEAINTKATPGCQVLVARDGAIVFNKSYGKYTYESNQPVTNNTLYDIASITKVTSTLQAIMYLKDQGKLDLNQKLAYYLPEVKGTNKQNLVIKDILLHQAGLQPGIPNWQKTLASLQLSPTYYASAQTTIYPNEVVPGVYSVKTMEDSLWSWTVHSRLLLKKRGVARYEMKYSDLSFYILKRVAERLLQQPLAEFTDQYFYKRLGLRTLTYNPLNKFTKDQIAPTEYDNYFRRTLVWGTVHDQTAAMLGGVAGHAGLFSNATDLAILMEMNRLNGNYGGVQFFKSPVVTEFAQQQDPTNRRGLGWDKPNPNGFGPTSLKASINSFGHTGFTGTCAWVDPDQKLVYIFLSNRVYPNAANQKLLTENFRTRIHDVIYKAILVKS</sequence>
<protein>
    <recommendedName>
        <fullName evidence="3">beta-N-acetylhexosaminidase</fullName>
        <ecNumber evidence="3">3.2.1.52</ecNumber>
    </recommendedName>
</protein>
<dbReference type="Pfam" id="PF00144">
    <property type="entry name" value="Beta-lactamase"/>
    <property type="match status" value="1"/>
</dbReference>
<feature type="domain" description="Beta-lactamase-related" evidence="6">
    <location>
        <begin position="600"/>
        <end position="963"/>
    </location>
</feature>
<evidence type="ECO:0000256" key="4">
    <source>
        <dbReference type="ARBA" id="ARBA00022801"/>
    </source>
</evidence>
<dbReference type="SUPFAM" id="SSF51445">
    <property type="entry name" value="(Trans)glycosidases"/>
    <property type="match status" value="1"/>
</dbReference>
<dbReference type="InterPro" id="IPR001764">
    <property type="entry name" value="Glyco_hydro_3_N"/>
</dbReference>
<dbReference type="InterPro" id="IPR017853">
    <property type="entry name" value="GH"/>
</dbReference>
<dbReference type="Gene3D" id="3.20.20.300">
    <property type="entry name" value="Glycoside hydrolase, family 3, N-terminal domain"/>
    <property type="match status" value="1"/>
</dbReference>